<gene>
    <name evidence="1" type="ORF">SNTW_00380</name>
</gene>
<dbReference type="AlphaFoldDB" id="A0A6J4CXF5"/>
<sequence length="102" mass="11540">MLNNWLEEFGTKALVYSGLIISGNTLDLQFSRHAKLMPFNKVLEDALLHLHEWSSSQGFVHVVFYSLALGIQGIDLKTWEQIKGTRSPSEEAYDRGSTIKTN</sequence>
<proteinExistence type="predicted"/>
<dbReference type="Proteomes" id="UP000317935">
    <property type="component" value="Chromosome"/>
</dbReference>
<evidence type="ECO:0000313" key="1">
    <source>
        <dbReference type="EMBL" id="BCD69393.1"/>
    </source>
</evidence>
<protein>
    <submittedName>
        <fullName evidence="1">Uncharacterized protein</fullName>
    </submittedName>
</protein>
<evidence type="ECO:0000313" key="2">
    <source>
        <dbReference type="Proteomes" id="UP000317935"/>
    </source>
</evidence>
<accession>A0A6J4CXF5</accession>
<dbReference type="RefSeq" id="WP_064430051.1">
    <property type="nucleotide sequence ID" value="NZ_AP019774.1"/>
</dbReference>
<name>A0A6J4CXF5_9HELI</name>
<reference evidence="1 2" key="1">
    <citation type="submission" date="2019-06" db="EMBL/GenBank/DDBJ databases">
        <title>Complete genome sequence of Helicobacter suis SNTW101c.</title>
        <authorList>
            <person name="Rimbara E."/>
            <person name="Suzuki M."/>
            <person name="Matsui H."/>
            <person name="Nakamura M."/>
            <person name="Mori S."/>
            <person name="Shibayama K."/>
        </authorList>
    </citation>
    <scope>NUCLEOTIDE SEQUENCE [LARGE SCALE GENOMIC DNA]</scope>
    <source>
        <strain evidence="1 2">SNTW101c</strain>
    </source>
</reference>
<dbReference type="EMBL" id="AP019774">
    <property type="protein sequence ID" value="BCD69393.1"/>
    <property type="molecule type" value="Genomic_DNA"/>
</dbReference>
<organism evidence="1 2">
    <name type="scientific">Helicobacter suis</name>
    <dbReference type="NCBI Taxonomy" id="104628"/>
    <lineage>
        <taxon>Bacteria</taxon>
        <taxon>Pseudomonadati</taxon>
        <taxon>Campylobacterota</taxon>
        <taxon>Epsilonproteobacteria</taxon>
        <taxon>Campylobacterales</taxon>
        <taxon>Helicobacteraceae</taxon>
        <taxon>Helicobacter</taxon>
    </lineage>
</organism>